<dbReference type="SUPFAM" id="SSF55298">
    <property type="entry name" value="YjgF-like"/>
    <property type="match status" value="1"/>
</dbReference>
<accession>A0ABW0W405</accession>
<dbReference type="Gene3D" id="3.30.1330.40">
    <property type="entry name" value="RutC-like"/>
    <property type="match status" value="1"/>
</dbReference>
<comment type="similarity">
    <text evidence="1">Belongs to the RutC family.</text>
</comment>
<keyword evidence="2" id="KW-0378">Hydrolase</keyword>
<dbReference type="InterPro" id="IPR006175">
    <property type="entry name" value="YjgF/YER057c/UK114"/>
</dbReference>
<name>A0ABW0W405_9BACL</name>
<dbReference type="InterPro" id="IPR006056">
    <property type="entry name" value="RidA"/>
</dbReference>
<dbReference type="RefSeq" id="WP_379189695.1">
    <property type="nucleotide sequence ID" value="NZ_JBHSOW010000068.1"/>
</dbReference>
<dbReference type="NCBIfam" id="TIGR00004">
    <property type="entry name" value="Rid family detoxifying hydrolase"/>
    <property type="match status" value="1"/>
</dbReference>
<protein>
    <submittedName>
        <fullName evidence="2">RidA family protein</fullName>
        <ecNumber evidence="2">3.5.-.-</ecNumber>
    </submittedName>
</protein>
<dbReference type="GO" id="GO:0016787">
    <property type="term" value="F:hydrolase activity"/>
    <property type="evidence" value="ECO:0007669"/>
    <property type="project" value="UniProtKB-KW"/>
</dbReference>
<dbReference type="EMBL" id="JBHSOW010000068">
    <property type="protein sequence ID" value="MFC5651100.1"/>
    <property type="molecule type" value="Genomic_DNA"/>
</dbReference>
<evidence type="ECO:0000256" key="1">
    <source>
        <dbReference type="ARBA" id="ARBA00010552"/>
    </source>
</evidence>
<dbReference type="EC" id="3.5.-.-" evidence="2"/>
<dbReference type="PANTHER" id="PTHR11803">
    <property type="entry name" value="2-IMINOBUTANOATE/2-IMINOPROPANOATE DEAMINASE RIDA"/>
    <property type="match status" value="1"/>
</dbReference>
<comment type="caution">
    <text evidence="2">The sequence shown here is derived from an EMBL/GenBank/DDBJ whole genome shotgun (WGS) entry which is preliminary data.</text>
</comment>
<dbReference type="CDD" id="cd00448">
    <property type="entry name" value="YjgF_YER057c_UK114_family"/>
    <property type="match status" value="1"/>
</dbReference>
<reference evidence="3" key="1">
    <citation type="journal article" date="2019" name="Int. J. Syst. Evol. Microbiol.">
        <title>The Global Catalogue of Microorganisms (GCM) 10K type strain sequencing project: providing services to taxonomists for standard genome sequencing and annotation.</title>
        <authorList>
            <consortium name="The Broad Institute Genomics Platform"/>
            <consortium name="The Broad Institute Genome Sequencing Center for Infectious Disease"/>
            <person name="Wu L."/>
            <person name="Ma J."/>
        </authorList>
    </citation>
    <scope>NUCLEOTIDE SEQUENCE [LARGE SCALE GENOMIC DNA]</scope>
    <source>
        <strain evidence="3">CGMCC 1.3240</strain>
    </source>
</reference>
<sequence length="127" mass="13541">MRNPVVAPRASKGSGPYSQGILAGGFVFVSGQGPLHPETGEIIGESIEEQADLTLQNIEHIVEAAGSSLDDVVKVTVYLADMSDFDQFNEVYKRYFSAPMPARTCVQAGLDNILVEIDAIALVSNNG</sequence>
<gene>
    <name evidence="2" type="ORF">ACFPYJ_18700</name>
</gene>
<keyword evidence="3" id="KW-1185">Reference proteome</keyword>
<dbReference type="InterPro" id="IPR035959">
    <property type="entry name" value="RutC-like_sf"/>
</dbReference>
<dbReference type="Proteomes" id="UP001596047">
    <property type="component" value="Unassembled WGS sequence"/>
</dbReference>
<proteinExistence type="inferred from homology"/>
<dbReference type="PANTHER" id="PTHR11803:SF58">
    <property type="entry name" value="PROTEIN HMF1-RELATED"/>
    <property type="match status" value="1"/>
</dbReference>
<organism evidence="2 3">
    <name type="scientific">Paenibacillus solisilvae</name>
    <dbReference type="NCBI Taxonomy" id="2486751"/>
    <lineage>
        <taxon>Bacteria</taxon>
        <taxon>Bacillati</taxon>
        <taxon>Bacillota</taxon>
        <taxon>Bacilli</taxon>
        <taxon>Bacillales</taxon>
        <taxon>Paenibacillaceae</taxon>
        <taxon>Paenibacillus</taxon>
    </lineage>
</organism>
<evidence type="ECO:0000313" key="3">
    <source>
        <dbReference type="Proteomes" id="UP001596047"/>
    </source>
</evidence>
<dbReference type="Pfam" id="PF01042">
    <property type="entry name" value="Ribonuc_L-PSP"/>
    <property type="match status" value="1"/>
</dbReference>
<evidence type="ECO:0000313" key="2">
    <source>
        <dbReference type="EMBL" id="MFC5651100.1"/>
    </source>
</evidence>